<gene>
    <name evidence="1" type="ORF">JF625_23540</name>
</gene>
<dbReference type="EMBL" id="JAEKLZ010000354">
    <property type="protein sequence ID" value="MBW8728104.1"/>
    <property type="molecule type" value="Genomic_DNA"/>
</dbReference>
<evidence type="ECO:0000313" key="2">
    <source>
        <dbReference type="Proteomes" id="UP000700706"/>
    </source>
</evidence>
<sequence length="72" mass="7811">QAMLSPPPDPAPMLIDCQVQCEQRGGGMEQCHAYCGCMVDAVQAQSLWPALRPDATPELKGRLRDLAAICTR</sequence>
<evidence type="ECO:0000313" key="1">
    <source>
        <dbReference type="EMBL" id="MBW8728104.1"/>
    </source>
</evidence>
<name>A0A952FTR2_9PROT</name>
<dbReference type="AlphaFoldDB" id="A0A952FTR2"/>
<feature type="non-terminal residue" evidence="1">
    <location>
        <position position="1"/>
    </location>
</feature>
<organism evidence="1 2">
    <name type="scientific">Inquilinus limosus</name>
    <dbReference type="NCBI Taxonomy" id="171674"/>
    <lineage>
        <taxon>Bacteria</taxon>
        <taxon>Pseudomonadati</taxon>
        <taxon>Pseudomonadota</taxon>
        <taxon>Alphaproteobacteria</taxon>
        <taxon>Rhodospirillales</taxon>
        <taxon>Rhodospirillaceae</taxon>
        <taxon>Inquilinus</taxon>
    </lineage>
</organism>
<comment type="caution">
    <text evidence="1">The sequence shown here is derived from an EMBL/GenBank/DDBJ whole genome shotgun (WGS) entry which is preliminary data.</text>
</comment>
<protein>
    <submittedName>
        <fullName evidence="1">Uncharacterized protein</fullName>
    </submittedName>
</protein>
<dbReference type="Proteomes" id="UP000700706">
    <property type="component" value="Unassembled WGS sequence"/>
</dbReference>
<accession>A0A952FTR2</accession>
<reference evidence="1" key="1">
    <citation type="submission" date="2020-06" db="EMBL/GenBank/DDBJ databases">
        <title>Stable isotope informed genome-resolved metagenomics uncovers potential trophic interactions in rhizosphere soil.</title>
        <authorList>
            <person name="Starr E.P."/>
            <person name="Shi S."/>
            <person name="Blazewicz S.J."/>
            <person name="Koch B.J."/>
            <person name="Probst A.J."/>
            <person name="Hungate B.A."/>
            <person name="Pett-Ridge J."/>
            <person name="Firestone M.K."/>
            <person name="Banfield J.F."/>
        </authorList>
    </citation>
    <scope>NUCLEOTIDE SEQUENCE</scope>
    <source>
        <strain evidence="1">YM_69_17</strain>
    </source>
</reference>
<proteinExistence type="predicted"/>